<dbReference type="OrthoDB" id="34166at2"/>
<comment type="catalytic activity">
    <reaction evidence="1">
        <text>4-amino-5-aminomethyl-2-methylpyrimidine + H2O = 4-amino-5-hydroxymethyl-2-methylpyrimidine + NH4(+)</text>
        <dbReference type="Rhea" id="RHEA:31799"/>
        <dbReference type="ChEBI" id="CHEBI:15377"/>
        <dbReference type="ChEBI" id="CHEBI:16892"/>
        <dbReference type="ChEBI" id="CHEBI:28938"/>
        <dbReference type="ChEBI" id="CHEBI:63416"/>
        <dbReference type="EC" id="3.5.99.2"/>
    </reaction>
</comment>
<dbReference type="InterPro" id="IPR050967">
    <property type="entry name" value="Thiamine_Salvage_TenA"/>
</dbReference>
<comment type="function">
    <text evidence="1">Catalyzes an amino-pyrimidine hydrolysis reaction at the C5' of the pyrimidine moiety of thiamine compounds, a reaction that is part of a thiamine salvage pathway. Thus, catalyzes the conversion of 4-amino-5-aminomethyl-2-methylpyrimidine to 4-amino-5-hydroxymethyl-2-methylpyrimidine (HMP).</text>
</comment>
<dbReference type="CDD" id="cd19358">
    <property type="entry name" value="TenA_E_Spr0628-like"/>
    <property type="match status" value="1"/>
</dbReference>
<evidence type="ECO:0000259" key="3">
    <source>
        <dbReference type="Pfam" id="PF03070"/>
    </source>
</evidence>
<evidence type="ECO:0000313" key="5">
    <source>
        <dbReference type="Proteomes" id="UP000192656"/>
    </source>
</evidence>
<dbReference type="EC" id="3.5.99.2" evidence="1"/>
<dbReference type="SUPFAM" id="SSF48613">
    <property type="entry name" value="Heme oxygenase-like"/>
    <property type="match status" value="1"/>
</dbReference>
<proteinExistence type="inferred from homology"/>
<name>A0A1W2ES89_9HYPH</name>
<dbReference type="Gene3D" id="1.20.910.10">
    <property type="entry name" value="Heme oxygenase-like"/>
    <property type="match status" value="1"/>
</dbReference>
<dbReference type="PANTHER" id="PTHR43198">
    <property type="entry name" value="BIFUNCTIONAL TH2 PROTEIN"/>
    <property type="match status" value="1"/>
</dbReference>
<dbReference type="PANTHER" id="PTHR43198:SF2">
    <property type="entry name" value="SI:CH1073-67J19.1-RELATED"/>
    <property type="match status" value="1"/>
</dbReference>
<dbReference type="InterPro" id="IPR004305">
    <property type="entry name" value="Thiaminase-2/PQQC"/>
</dbReference>
<comment type="pathway">
    <text evidence="1">Cofactor biosynthesis; thiamine diphosphate biosynthesis.</text>
</comment>
<comment type="similarity">
    <text evidence="1">Belongs to the TenA family.</text>
</comment>
<feature type="domain" description="Thiaminase-2/PQQC" evidence="3">
    <location>
        <begin position="18"/>
        <end position="216"/>
    </location>
</feature>
<reference evidence="4 5" key="1">
    <citation type="submission" date="2017-04" db="EMBL/GenBank/DDBJ databases">
        <authorList>
            <person name="Afonso C.L."/>
            <person name="Miller P.J."/>
            <person name="Scott M.A."/>
            <person name="Spackman E."/>
            <person name="Goraichik I."/>
            <person name="Dimitrov K.M."/>
            <person name="Suarez D.L."/>
            <person name="Swayne D.E."/>
        </authorList>
    </citation>
    <scope>NUCLEOTIDE SEQUENCE [LARGE SCALE GENOMIC DNA]</scope>
    <source>
        <strain evidence="4 5">CGMCC 1.10972</strain>
    </source>
</reference>
<feature type="active site" description="Proton donor" evidence="2">
    <location>
        <position position="209"/>
    </location>
</feature>
<comment type="catalytic activity">
    <reaction evidence="1">
        <text>thiamine + H2O = 5-(2-hydroxyethyl)-4-methylthiazole + 4-amino-5-hydroxymethyl-2-methylpyrimidine + H(+)</text>
        <dbReference type="Rhea" id="RHEA:17509"/>
        <dbReference type="ChEBI" id="CHEBI:15377"/>
        <dbReference type="ChEBI" id="CHEBI:15378"/>
        <dbReference type="ChEBI" id="CHEBI:16892"/>
        <dbReference type="ChEBI" id="CHEBI:17957"/>
        <dbReference type="ChEBI" id="CHEBI:18385"/>
        <dbReference type="EC" id="3.5.99.2"/>
    </reaction>
</comment>
<dbReference type="RefSeq" id="WP_084412754.1">
    <property type="nucleotide sequence ID" value="NZ_FWXR01000031.1"/>
</dbReference>
<dbReference type="AlphaFoldDB" id="A0A1W2ES89"/>
<keyword evidence="1" id="KW-0378">Hydrolase</keyword>
<dbReference type="GO" id="GO:0050334">
    <property type="term" value="F:thiaminase activity"/>
    <property type="evidence" value="ECO:0007669"/>
    <property type="project" value="UniProtKB-UniRule"/>
</dbReference>
<dbReference type="GO" id="GO:0009228">
    <property type="term" value="P:thiamine biosynthetic process"/>
    <property type="evidence" value="ECO:0007669"/>
    <property type="project" value="UniProtKB-KW"/>
</dbReference>
<evidence type="ECO:0000256" key="1">
    <source>
        <dbReference type="PIRNR" id="PIRNR003170"/>
    </source>
</evidence>
<keyword evidence="1" id="KW-0784">Thiamine biosynthesis</keyword>
<evidence type="ECO:0000313" key="4">
    <source>
        <dbReference type="EMBL" id="SMD12076.1"/>
    </source>
</evidence>
<dbReference type="UniPathway" id="UPA00060"/>
<keyword evidence="5" id="KW-1185">Reference proteome</keyword>
<dbReference type="STRING" id="937218.SAMN06297251_13111"/>
<dbReference type="InterPro" id="IPR026285">
    <property type="entry name" value="TenA_E"/>
</dbReference>
<dbReference type="GO" id="GO:0005829">
    <property type="term" value="C:cytosol"/>
    <property type="evidence" value="ECO:0007669"/>
    <property type="project" value="TreeGrafter"/>
</dbReference>
<dbReference type="EMBL" id="FWXR01000031">
    <property type="protein sequence ID" value="SMD12076.1"/>
    <property type="molecule type" value="Genomic_DNA"/>
</dbReference>
<sequence>MTANASSAFSDRLVSENQTVWDAMQTHRFVEELASGTMPEQAFHRYLVYEGAFVATAVRIFSLALAKAPTIEDQRWLHGVVGALLTEQLAYFERAYRDLGVDPAAFDRTAPGFTAFDRGMLTIAETGGFSDIVTAMFCAEWMYLNWCRAALARMEGQGFPREWVALHVAPGFEAQAVWLKSRIDALAGEMDQSERQRLTVLFGKVVELEIAFHTAAFG</sequence>
<dbReference type="PIRSF" id="PIRSF003170">
    <property type="entry name" value="Pet18p"/>
    <property type="match status" value="1"/>
</dbReference>
<organism evidence="4 5">
    <name type="scientific">Fulvimarina manganoxydans</name>
    <dbReference type="NCBI Taxonomy" id="937218"/>
    <lineage>
        <taxon>Bacteria</taxon>
        <taxon>Pseudomonadati</taxon>
        <taxon>Pseudomonadota</taxon>
        <taxon>Alphaproteobacteria</taxon>
        <taxon>Hyphomicrobiales</taxon>
        <taxon>Aurantimonadaceae</taxon>
        <taxon>Fulvimarina</taxon>
    </lineage>
</organism>
<protein>
    <recommendedName>
        <fullName evidence="1">Aminopyrimidine aminohydrolase</fullName>
        <ecNumber evidence="1">3.5.99.2</ecNumber>
    </recommendedName>
</protein>
<accession>A0A1W2ES89</accession>
<evidence type="ECO:0000256" key="2">
    <source>
        <dbReference type="PIRSR" id="PIRSR003170-1"/>
    </source>
</evidence>
<dbReference type="InterPro" id="IPR016084">
    <property type="entry name" value="Haem_Oase-like_multi-hlx"/>
</dbReference>
<gene>
    <name evidence="4" type="ORF">SAMN06297251_13111</name>
</gene>
<dbReference type="GO" id="GO:0009229">
    <property type="term" value="P:thiamine diphosphate biosynthetic process"/>
    <property type="evidence" value="ECO:0007669"/>
    <property type="project" value="UniProtKB-UniPathway"/>
</dbReference>
<dbReference type="Pfam" id="PF03070">
    <property type="entry name" value="TENA_THI-4"/>
    <property type="match status" value="1"/>
</dbReference>
<dbReference type="Proteomes" id="UP000192656">
    <property type="component" value="Unassembled WGS sequence"/>
</dbReference>